<organism evidence="3 4">
    <name type="scientific">Ataeniobius toweri</name>
    <dbReference type="NCBI Taxonomy" id="208326"/>
    <lineage>
        <taxon>Eukaryota</taxon>
        <taxon>Metazoa</taxon>
        <taxon>Chordata</taxon>
        <taxon>Craniata</taxon>
        <taxon>Vertebrata</taxon>
        <taxon>Euteleostomi</taxon>
        <taxon>Actinopterygii</taxon>
        <taxon>Neopterygii</taxon>
        <taxon>Teleostei</taxon>
        <taxon>Neoteleostei</taxon>
        <taxon>Acanthomorphata</taxon>
        <taxon>Ovalentaria</taxon>
        <taxon>Atherinomorphae</taxon>
        <taxon>Cyprinodontiformes</taxon>
        <taxon>Goodeidae</taxon>
        <taxon>Ataeniobius</taxon>
    </lineage>
</organism>
<proteinExistence type="predicted"/>
<name>A0ABU7C054_9TELE</name>
<sequence length="138" mass="14580">MGGGCILVIAVVVWLSEGSCFPIEELNEGADKLQKIQSSLDDVPLKTHVFLQSRGSMLKQSAKKAQLEMNEVEEAGQWKSLRAAKVSSDASHNVSSDASHNVSSDASHNVSSDASHNVSSDASHNVSSDASHNVSSFA</sequence>
<reference evidence="3 4" key="1">
    <citation type="submission" date="2021-07" db="EMBL/GenBank/DDBJ databases">
        <authorList>
            <person name="Palmer J.M."/>
        </authorList>
    </citation>
    <scope>NUCLEOTIDE SEQUENCE [LARGE SCALE GENOMIC DNA]</scope>
    <source>
        <strain evidence="3 4">AT_MEX2019</strain>
        <tissue evidence="3">Muscle</tissue>
    </source>
</reference>
<feature type="signal peptide" evidence="2">
    <location>
        <begin position="1"/>
        <end position="20"/>
    </location>
</feature>
<feature type="region of interest" description="Disordered" evidence="1">
    <location>
        <begin position="89"/>
        <end position="138"/>
    </location>
</feature>
<evidence type="ECO:0000313" key="3">
    <source>
        <dbReference type="EMBL" id="MED6256136.1"/>
    </source>
</evidence>
<dbReference type="EMBL" id="JAHUTI010073191">
    <property type="protein sequence ID" value="MED6256136.1"/>
    <property type="molecule type" value="Genomic_DNA"/>
</dbReference>
<evidence type="ECO:0000313" key="4">
    <source>
        <dbReference type="Proteomes" id="UP001345963"/>
    </source>
</evidence>
<gene>
    <name evidence="3" type="ORF">ATANTOWER_020488</name>
</gene>
<dbReference type="Proteomes" id="UP001345963">
    <property type="component" value="Unassembled WGS sequence"/>
</dbReference>
<feature type="chain" id="PRO_5047062960" evidence="2">
    <location>
        <begin position="21"/>
        <end position="138"/>
    </location>
</feature>
<evidence type="ECO:0000256" key="1">
    <source>
        <dbReference type="SAM" id="MobiDB-lite"/>
    </source>
</evidence>
<keyword evidence="2" id="KW-0732">Signal</keyword>
<protein>
    <submittedName>
        <fullName evidence="3">Uncharacterized protein</fullName>
    </submittedName>
</protein>
<accession>A0ABU7C054</accession>
<keyword evidence="4" id="KW-1185">Reference proteome</keyword>
<comment type="caution">
    <text evidence="3">The sequence shown here is derived from an EMBL/GenBank/DDBJ whole genome shotgun (WGS) entry which is preliminary data.</text>
</comment>
<evidence type="ECO:0000256" key="2">
    <source>
        <dbReference type="SAM" id="SignalP"/>
    </source>
</evidence>